<name>A0A822Z8Y8_NELNU</name>
<dbReference type="InterPro" id="IPR001841">
    <property type="entry name" value="Znf_RING"/>
</dbReference>
<proteinExistence type="predicted"/>
<dbReference type="PANTHER" id="PTHR15710:SF18">
    <property type="entry name" value="RING-TYPE E3 UBIQUITIN TRANSFERASE"/>
    <property type="match status" value="1"/>
</dbReference>
<keyword evidence="2 4" id="KW-0863">Zinc-finger</keyword>
<sequence>MCQPVHDFDGRFRLEPKAELRHRPRRLIIVRPTNRPRPTGTMSPPENLLPWAVVPRDYFVGPRLNELIEELTQNDRLLPPAPTSTIDAMPREKITETHLKDYSHCPYCKEFKISEEVREMSCKHVYHCDCIVPWLQIHNSCPACRPQTAVFI</sequence>
<dbReference type="Proteomes" id="UP000607653">
    <property type="component" value="Unassembled WGS sequence"/>
</dbReference>
<evidence type="ECO:0000313" key="6">
    <source>
        <dbReference type="EMBL" id="DAD41043.1"/>
    </source>
</evidence>
<dbReference type="PROSITE" id="PS50089">
    <property type="entry name" value="ZF_RING_2"/>
    <property type="match status" value="1"/>
</dbReference>
<keyword evidence="7" id="KW-1185">Reference proteome</keyword>
<dbReference type="GO" id="GO:0008270">
    <property type="term" value="F:zinc ion binding"/>
    <property type="evidence" value="ECO:0007669"/>
    <property type="project" value="UniProtKB-KW"/>
</dbReference>
<evidence type="ECO:0000256" key="3">
    <source>
        <dbReference type="ARBA" id="ARBA00022833"/>
    </source>
</evidence>
<feature type="domain" description="RING-type" evidence="5">
    <location>
        <begin position="105"/>
        <end position="145"/>
    </location>
</feature>
<dbReference type="SUPFAM" id="SSF57850">
    <property type="entry name" value="RING/U-box"/>
    <property type="match status" value="1"/>
</dbReference>
<dbReference type="Gene3D" id="3.30.40.10">
    <property type="entry name" value="Zinc/RING finger domain, C3HC4 (zinc finger)"/>
    <property type="match status" value="1"/>
</dbReference>
<dbReference type="SMART" id="SM00184">
    <property type="entry name" value="RING"/>
    <property type="match status" value="1"/>
</dbReference>
<dbReference type="EMBL" id="DUZY01000005">
    <property type="protein sequence ID" value="DAD41043.1"/>
    <property type="molecule type" value="Genomic_DNA"/>
</dbReference>
<evidence type="ECO:0000313" key="7">
    <source>
        <dbReference type="Proteomes" id="UP000607653"/>
    </source>
</evidence>
<dbReference type="Pfam" id="PF13639">
    <property type="entry name" value="zf-RING_2"/>
    <property type="match status" value="1"/>
</dbReference>
<organism evidence="6 7">
    <name type="scientific">Nelumbo nucifera</name>
    <name type="common">Sacred lotus</name>
    <dbReference type="NCBI Taxonomy" id="4432"/>
    <lineage>
        <taxon>Eukaryota</taxon>
        <taxon>Viridiplantae</taxon>
        <taxon>Streptophyta</taxon>
        <taxon>Embryophyta</taxon>
        <taxon>Tracheophyta</taxon>
        <taxon>Spermatophyta</taxon>
        <taxon>Magnoliopsida</taxon>
        <taxon>Proteales</taxon>
        <taxon>Nelumbonaceae</taxon>
        <taxon>Nelumbo</taxon>
    </lineage>
</organism>
<dbReference type="InterPro" id="IPR013083">
    <property type="entry name" value="Znf_RING/FYVE/PHD"/>
</dbReference>
<evidence type="ECO:0000256" key="1">
    <source>
        <dbReference type="ARBA" id="ARBA00022723"/>
    </source>
</evidence>
<evidence type="ECO:0000256" key="4">
    <source>
        <dbReference type="PROSITE-ProRule" id="PRU00175"/>
    </source>
</evidence>
<gene>
    <name evidence="6" type="ORF">HUJ06_015366</name>
</gene>
<evidence type="ECO:0000259" key="5">
    <source>
        <dbReference type="PROSITE" id="PS50089"/>
    </source>
</evidence>
<dbReference type="PANTHER" id="PTHR15710">
    <property type="entry name" value="E3 UBIQUITIN-PROTEIN LIGASE PRAJA"/>
    <property type="match status" value="1"/>
</dbReference>
<dbReference type="AlphaFoldDB" id="A0A822Z8Y8"/>
<keyword evidence="1" id="KW-0479">Metal-binding</keyword>
<accession>A0A822Z8Y8</accession>
<comment type="caution">
    <text evidence="6">The sequence shown here is derived from an EMBL/GenBank/DDBJ whole genome shotgun (WGS) entry which is preliminary data.</text>
</comment>
<evidence type="ECO:0000256" key="2">
    <source>
        <dbReference type="ARBA" id="ARBA00022771"/>
    </source>
</evidence>
<protein>
    <recommendedName>
        <fullName evidence="5">RING-type domain-containing protein</fullName>
    </recommendedName>
</protein>
<reference evidence="6 7" key="1">
    <citation type="journal article" date="2020" name="Mol. Biol. Evol.">
        <title>Distinct Expression and Methylation Patterns for Genes with Different Fates following a Single Whole-Genome Duplication in Flowering Plants.</title>
        <authorList>
            <person name="Shi T."/>
            <person name="Rahmani R.S."/>
            <person name="Gugger P.F."/>
            <person name="Wang M."/>
            <person name="Li H."/>
            <person name="Zhang Y."/>
            <person name="Li Z."/>
            <person name="Wang Q."/>
            <person name="Van de Peer Y."/>
            <person name="Marchal K."/>
            <person name="Chen J."/>
        </authorList>
    </citation>
    <scope>NUCLEOTIDE SEQUENCE [LARGE SCALE GENOMIC DNA]</scope>
    <source>
        <tissue evidence="6">Leaf</tissue>
    </source>
</reference>
<keyword evidence="3" id="KW-0862">Zinc</keyword>